<dbReference type="InterPro" id="IPR050493">
    <property type="entry name" value="FAD-dep_Monooxygenase_BioMet"/>
</dbReference>
<name>A0ABN2XJQ9_9ACTN</name>
<dbReference type="Gene3D" id="3.30.9.10">
    <property type="entry name" value="D-Amino Acid Oxidase, subunit A, domain 2"/>
    <property type="match status" value="1"/>
</dbReference>
<dbReference type="PRINTS" id="PR00420">
    <property type="entry name" value="RNGMNOXGNASE"/>
</dbReference>
<dbReference type="Proteomes" id="UP001500575">
    <property type="component" value="Unassembled WGS sequence"/>
</dbReference>
<keyword evidence="5" id="KW-1185">Reference proteome</keyword>
<keyword evidence="1" id="KW-0560">Oxidoreductase</keyword>
<reference evidence="4 5" key="1">
    <citation type="journal article" date="2019" name="Int. J. Syst. Evol. Microbiol.">
        <title>The Global Catalogue of Microorganisms (GCM) 10K type strain sequencing project: providing services to taxonomists for standard genome sequencing and annotation.</title>
        <authorList>
            <consortium name="The Broad Institute Genomics Platform"/>
            <consortium name="The Broad Institute Genome Sequencing Center for Infectious Disease"/>
            <person name="Wu L."/>
            <person name="Ma J."/>
        </authorList>
    </citation>
    <scope>NUCLEOTIDE SEQUENCE [LARGE SCALE GENOMIC DNA]</scope>
    <source>
        <strain evidence="4 5">JCM 16021</strain>
    </source>
</reference>
<feature type="domain" description="FAD-binding" evidence="3">
    <location>
        <begin position="10"/>
        <end position="303"/>
    </location>
</feature>
<dbReference type="InterPro" id="IPR036188">
    <property type="entry name" value="FAD/NAD-bd_sf"/>
</dbReference>
<dbReference type="SUPFAM" id="SSF51905">
    <property type="entry name" value="FAD/NAD(P)-binding domain"/>
    <property type="match status" value="1"/>
</dbReference>
<organism evidence="4 5">
    <name type="scientific">Nocardioides bigeumensis</name>
    <dbReference type="NCBI Taxonomy" id="433657"/>
    <lineage>
        <taxon>Bacteria</taxon>
        <taxon>Bacillati</taxon>
        <taxon>Actinomycetota</taxon>
        <taxon>Actinomycetes</taxon>
        <taxon>Propionibacteriales</taxon>
        <taxon>Nocardioidaceae</taxon>
        <taxon>Nocardioides</taxon>
    </lineage>
</organism>
<evidence type="ECO:0000259" key="3">
    <source>
        <dbReference type="Pfam" id="PF01494"/>
    </source>
</evidence>
<dbReference type="RefSeq" id="WP_344301569.1">
    <property type="nucleotide sequence ID" value="NZ_BAAAQQ010000001.1"/>
</dbReference>
<proteinExistence type="predicted"/>
<dbReference type="Pfam" id="PF01494">
    <property type="entry name" value="FAD_binding_3"/>
    <property type="match status" value="1"/>
</dbReference>
<evidence type="ECO:0000313" key="5">
    <source>
        <dbReference type="Proteomes" id="UP001500575"/>
    </source>
</evidence>
<evidence type="ECO:0000313" key="4">
    <source>
        <dbReference type="EMBL" id="GAA2113564.1"/>
    </source>
</evidence>
<keyword evidence="2" id="KW-0503">Monooxygenase</keyword>
<sequence>MSEKHAEVGGAGLVGLSTALLLRRAGWSVTVHEEADAVREIGAGISLHQGACSVFEHLGLMDRILAAGVDLDASQALSHTGEVLADRALAGAYRQLAIRRQVLIKMLADEADAQGVEVLTNSRVTGATADGVLLLAGGKSRNADLVVGADGFHSAVRESVGLTDKKVQRSNGATRLLIDYDKASGRTVLEEWWGPATRMGIIPIGGGQTYVYMSSRESDRRATQVPIDPDYWGGLFPAVDKEIFQLLSQVQDARHDRYPYVKPKAWSKGRVAIVGDALNAVPPSLGLGATLGLRNARLMVDALGVHDSVPDALRAWEATARPDTEWIQRWSLFRERLSHNLPAPLARVRSKLLQRSNGFRGWGNRGRNFDEQLITGARR</sequence>
<gene>
    <name evidence="4" type="ORF">GCM10009843_01380</name>
</gene>
<dbReference type="Gene3D" id="3.50.50.60">
    <property type="entry name" value="FAD/NAD(P)-binding domain"/>
    <property type="match status" value="1"/>
</dbReference>
<dbReference type="PANTHER" id="PTHR13789">
    <property type="entry name" value="MONOOXYGENASE"/>
    <property type="match status" value="1"/>
</dbReference>
<dbReference type="PANTHER" id="PTHR13789:SF309">
    <property type="entry name" value="PUTATIVE (AFU_ORTHOLOGUE AFUA_6G14510)-RELATED"/>
    <property type="match status" value="1"/>
</dbReference>
<accession>A0ABN2XJQ9</accession>
<dbReference type="EMBL" id="BAAAQQ010000001">
    <property type="protein sequence ID" value="GAA2113564.1"/>
    <property type="molecule type" value="Genomic_DNA"/>
</dbReference>
<evidence type="ECO:0000256" key="2">
    <source>
        <dbReference type="ARBA" id="ARBA00023033"/>
    </source>
</evidence>
<protein>
    <submittedName>
        <fullName evidence="4">NAD(P)/FAD-dependent oxidoreductase</fullName>
    </submittedName>
</protein>
<comment type="caution">
    <text evidence="4">The sequence shown here is derived from an EMBL/GenBank/DDBJ whole genome shotgun (WGS) entry which is preliminary data.</text>
</comment>
<dbReference type="InterPro" id="IPR002938">
    <property type="entry name" value="FAD-bd"/>
</dbReference>
<evidence type="ECO:0000256" key="1">
    <source>
        <dbReference type="ARBA" id="ARBA00023002"/>
    </source>
</evidence>